<dbReference type="Proteomes" id="UP000005436">
    <property type="component" value="Chromosome"/>
</dbReference>
<name>G8UJ58_TANFA</name>
<dbReference type="HOGENOM" id="CLU_3318300_0_0_10"/>
<sequence>MLKTQKTYNNKNKKETDSPVKELPVSFFFMQPPYSIGLR</sequence>
<evidence type="ECO:0000313" key="1">
    <source>
        <dbReference type="EMBL" id="AEW20450.1"/>
    </source>
</evidence>
<dbReference type="AlphaFoldDB" id="G8UJ58"/>
<dbReference type="EMBL" id="CP003191">
    <property type="protein sequence ID" value="AEW20450.1"/>
    <property type="molecule type" value="Genomic_DNA"/>
</dbReference>
<organism evidence="1 2">
    <name type="scientific">Tannerella forsythia (strain ATCC 43037 / JCM 10827 / CCUG 21028 A / KCTC 5666 / FDC 338)</name>
    <name type="common">Bacteroides forsythus</name>
    <dbReference type="NCBI Taxonomy" id="203275"/>
    <lineage>
        <taxon>Bacteria</taxon>
        <taxon>Pseudomonadati</taxon>
        <taxon>Bacteroidota</taxon>
        <taxon>Bacteroidia</taxon>
        <taxon>Bacteroidales</taxon>
        <taxon>Tannerellaceae</taxon>
        <taxon>Tannerella</taxon>
    </lineage>
</organism>
<dbReference type="PATRIC" id="fig|203275.8.peg.1099"/>
<proteinExistence type="predicted"/>
<keyword evidence="2" id="KW-1185">Reference proteome</keyword>
<reference evidence="2" key="1">
    <citation type="submission" date="2011-12" db="EMBL/GenBank/DDBJ databases">
        <title>Complete sequence of Tannerella forsythia ATCC 43037.</title>
        <authorList>
            <person name="Dewhirst F."/>
            <person name="Tanner A."/>
            <person name="Izard J."/>
            <person name="Brinkac L."/>
            <person name="Durkin A.S."/>
            <person name="Hostetler J."/>
            <person name="Shetty J."/>
            <person name="Torralba M."/>
            <person name="Gill S."/>
            <person name="Nelson K."/>
        </authorList>
    </citation>
    <scope>NUCLEOTIDE SEQUENCE [LARGE SCALE GENOMIC DNA]</scope>
    <source>
        <strain evidence="2">ATCC 43037 / JCM 10827 / CCUG 33226 / KCTC 5666 / FDC 338</strain>
    </source>
</reference>
<protein>
    <submittedName>
        <fullName evidence="1">Uncharacterized protein</fullName>
    </submittedName>
</protein>
<accession>G8UJ58</accession>
<evidence type="ECO:0000313" key="2">
    <source>
        <dbReference type="Proteomes" id="UP000005436"/>
    </source>
</evidence>
<gene>
    <name evidence="1" type="ordered locus">BFO_1225</name>
</gene>
<dbReference type="KEGG" id="tfo:BFO_1225"/>